<evidence type="ECO:0000256" key="4">
    <source>
        <dbReference type="ARBA" id="ARBA00022702"/>
    </source>
</evidence>
<keyword evidence="3" id="KW-0964">Secreted</keyword>
<evidence type="ECO:0000256" key="2">
    <source>
        <dbReference type="ARBA" id="ARBA00009178"/>
    </source>
</evidence>
<keyword evidence="9" id="KW-1185">Reference proteome</keyword>
<dbReference type="PANTHER" id="PTHR33136">
    <property type="entry name" value="RAPID ALKALINIZATION FACTOR-LIKE"/>
    <property type="match status" value="1"/>
</dbReference>
<dbReference type="Proteomes" id="UP000257109">
    <property type="component" value="Unassembled WGS sequence"/>
</dbReference>
<dbReference type="Pfam" id="PF05498">
    <property type="entry name" value="RALF"/>
    <property type="match status" value="1"/>
</dbReference>
<comment type="similarity">
    <text evidence="2">Belongs to the plant rapid alkalinization factor (RALF) family.</text>
</comment>
<keyword evidence="4" id="KW-0372">Hormone</keyword>
<evidence type="ECO:0000256" key="5">
    <source>
        <dbReference type="ARBA" id="ARBA00022729"/>
    </source>
</evidence>
<name>A0A371FIG9_MUCPR</name>
<comment type="caution">
    <text evidence="8">The sequence shown here is derived from an EMBL/GenBank/DDBJ whole genome shotgun (WGS) entry which is preliminary data.</text>
</comment>
<accession>A0A371FIG9</accession>
<evidence type="ECO:0000256" key="3">
    <source>
        <dbReference type="ARBA" id="ARBA00022525"/>
    </source>
</evidence>
<feature type="signal peptide" evidence="7">
    <location>
        <begin position="1"/>
        <end position="26"/>
    </location>
</feature>
<organism evidence="8 9">
    <name type="scientific">Mucuna pruriens</name>
    <name type="common">Velvet bean</name>
    <name type="synonym">Dolichos pruriens</name>
    <dbReference type="NCBI Taxonomy" id="157652"/>
    <lineage>
        <taxon>Eukaryota</taxon>
        <taxon>Viridiplantae</taxon>
        <taxon>Streptophyta</taxon>
        <taxon>Embryophyta</taxon>
        <taxon>Tracheophyta</taxon>
        <taxon>Spermatophyta</taxon>
        <taxon>Magnoliopsida</taxon>
        <taxon>eudicotyledons</taxon>
        <taxon>Gunneridae</taxon>
        <taxon>Pentapetalae</taxon>
        <taxon>rosids</taxon>
        <taxon>fabids</taxon>
        <taxon>Fabales</taxon>
        <taxon>Fabaceae</taxon>
        <taxon>Papilionoideae</taxon>
        <taxon>50 kb inversion clade</taxon>
        <taxon>NPAAA clade</taxon>
        <taxon>indigoferoid/millettioid clade</taxon>
        <taxon>Phaseoleae</taxon>
        <taxon>Mucuna</taxon>
    </lineage>
</organism>
<dbReference type="InterPro" id="IPR008801">
    <property type="entry name" value="RALF"/>
</dbReference>
<evidence type="ECO:0000256" key="7">
    <source>
        <dbReference type="SAM" id="SignalP"/>
    </source>
</evidence>
<dbReference type="GO" id="GO:0005576">
    <property type="term" value="C:extracellular region"/>
    <property type="evidence" value="ECO:0007669"/>
    <property type="project" value="UniProtKB-SubCell"/>
</dbReference>
<protein>
    <submittedName>
        <fullName evidence="8">Protein RALF-like 1</fullName>
    </submittedName>
</protein>
<keyword evidence="6" id="KW-1015">Disulfide bond</keyword>
<dbReference type="GO" id="GO:0005179">
    <property type="term" value="F:hormone activity"/>
    <property type="evidence" value="ECO:0007669"/>
    <property type="project" value="UniProtKB-KW"/>
</dbReference>
<comment type="subcellular location">
    <subcellularLocation>
        <location evidence="1">Secreted</location>
    </subcellularLocation>
</comment>
<dbReference type="GO" id="GO:0019722">
    <property type="term" value="P:calcium-mediated signaling"/>
    <property type="evidence" value="ECO:0007669"/>
    <property type="project" value="TreeGrafter"/>
</dbReference>
<dbReference type="OrthoDB" id="1906275at2759"/>
<feature type="non-terminal residue" evidence="8">
    <location>
        <position position="1"/>
    </location>
</feature>
<evidence type="ECO:0000313" key="9">
    <source>
        <dbReference type="Proteomes" id="UP000257109"/>
    </source>
</evidence>
<dbReference type="EMBL" id="QJKJ01008986">
    <property type="protein sequence ID" value="RDX78041.1"/>
    <property type="molecule type" value="Genomic_DNA"/>
</dbReference>
<dbReference type="PANTHER" id="PTHR33136:SF36">
    <property type="entry name" value="PROTEIN RALF-LIKE 31"/>
    <property type="match status" value="1"/>
</dbReference>
<dbReference type="GO" id="GO:0009506">
    <property type="term" value="C:plasmodesma"/>
    <property type="evidence" value="ECO:0007669"/>
    <property type="project" value="TreeGrafter"/>
</dbReference>
<gene>
    <name evidence="8" type="primary">RALF1</name>
    <name evidence="8" type="ORF">CR513_41746</name>
</gene>
<keyword evidence="5 7" id="KW-0732">Signal</keyword>
<dbReference type="AlphaFoldDB" id="A0A371FIG9"/>
<evidence type="ECO:0000313" key="8">
    <source>
        <dbReference type="EMBL" id="RDX78041.1"/>
    </source>
</evidence>
<reference evidence="8" key="1">
    <citation type="submission" date="2018-05" db="EMBL/GenBank/DDBJ databases">
        <title>Draft genome of Mucuna pruriens seed.</title>
        <authorList>
            <person name="Nnadi N.E."/>
            <person name="Vos R."/>
            <person name="Hasami M.H."/>
            <person name="Devisetty U.K."/>
            <person name="Aguiy J.C."/>
        </authorList>
    </citation>
    <scope>NUCLEOTIDE SEQUENCE [LARGE SCALE GENOMIC DNA]</scope>
    <source>
        <strain evidence="8">JCA_2017</strain>
    </source>
</reference>
<evidence type="ECO:0000256" key="6">
    <source>
        <dbReference type="ARBA" id="ARBA00023157"/>
    </source>
</evidence>
<sequence>MSEPRFIVPCLTLVLLLHTHLPICNGHLNLSETGVMTKRVCTKSIGECLAEPEMDSESNRRVLEGVRRRYISYETLKRDMVPCDRPGASYYNCHARPANRYNRGCEDPIVMYQTSVPLWKYEVLGSNGKIACEGELWRNGKVAACFVPSRTWWESQLFYGIVNVIL</sequence>
<evidence type="ECO:0000256" key="1">
    <source>
        <dbReference type="ARBA" id="ARBA00004613"/>
    </source>
</evidence>
<proteinExistence type="inferred from homology"/>
<dbReference type="STRING" id="157652.A0A371FIG9"/>
<feature type="chain" id="PRO_5016754020" evidence="7">
    <location>
        <begin position="27"/>
        <end position="166"/>
    </location>
</feature>
<dbReference type="GO" id="GO:0040008">
    <property type="term" value="P:regulation of growth"/>
    <property type="evidence" value="ECO:0007669"/>
    <property type="project" value="UniProtKB-ARBA"/>
</dbReference>